<evidence type="ECO:0000256" key="2">
    <source>
        <dbReference type="PIRSR" id="PIRSR016184-1"/>
    </source>
</evidence>
<reference evidence="3" key="1">
    <citation type="submission" date="2020-12" db="EMBL/GenBank/DDBJ databases">
        <title>Bacterial taxonomy.</title>
        <authorList>
            <person name="Pan X."/>
        </authorList>
    </citation>
    <scope>NUCLEOTIDE SEQUENCE</scope>
    <source>
        <strain evidence="3">B2012</strain>
    </source>
</reference>
<accession>A0A934ILA9</accession>
<organism evidence="3 4">
    <name type="scientific">Acuticoccus mangrovi</name>
    <dbReference type="NCBI Taxonomy" id="2796142"/>
    <lineage>
        <taxon>Bacteria</taxon>
        <taxon>Pseudomonadati</taxon>
        <taxon>Pseudomonadota</taxon>
        <taxon>Alphaproteobacteria</taxon>
        <taxon>Hyphomicrobiales</taxon>
        <taxon>Amorphaceae</taxon>
        <taxon>Acuticoccus</taxon>
    </lineage>
</organism>
<dbReference type="Pfam" id="PF02567">
    <property type="entry name" value="PhzC-PhzF"/>
    <property type="match status" value="1"/>
</dbReference>
<dbReference type="GO" id="GO:0005737">
    <property type="term" value="C:cytoplasm"/>
    <property type="evidence" value="ECO:0007669"/>
    <property type="project" value="TreeGrafter"/>
</dbReference>
<keyword evidence="4" id="KW-1185">Reference proteome</keyword>
<dbReference type="AlphaFoldDB" id="A0A934ILA9"/>
<evidence type="ECO:0000256" key="1">
    <source>
        <dbReference type="ARBA" id="ARBA00008270"/>
    </source>
</evidence>
<dbReference type="GO" id="GO:0016853">
    <property type="term" value="F:isomerase activity"/>
    <property type="evidence" value="ECO:0007669"/>
    <property type="project" value="TreeGrafter"/>
</dbReference>
<dbReference type="RefSeq" id="WP_198884514.1">
    <property type="nucleotide sequence ID" value="NZ_JAEKJA010000033.1"/>
</dbReference>
<gene>
    <name evidence="3" type="ORF">JCR33_23100</name>
</gene>
<dbReference type="PANTHER" id="PTHR13774:SF32">
    <property type="entry name" value="ANTISENSE-ENHANCING SEQUENCE 1"/>
    <property type="match status" value="1"/>
</dbReference>
<dbReference type="InterPro" id="IPR003719">
    <property type="entry name" value="Phenazine_PhzF-like"/>
</dbReference>
<comment type="caution">
    <text evidence="3">The sequence shown here is derived from an EMBL/GenBank/DDBJ whole genome shotgun (WGS) entry which is preliminary data.</text>
</comment>
<proteinExistence type="inferred from homology"/>
<feature type="active site" evidence="2">
    <location>
        <position position="46"/>
    </location>
</feature>
<evidence type="ECO:0000313" key="4">
    <source>
        <dbReference type="Proteomes" id="UP000609531"/>
    </source>
</evidence>
<dbReference type="PANTHER" id="PTHR13774">
    <property type="entry name" value="PHENAZINE BIOSYNTHESIS PROTEIN"/>
    <property type="match status" value="1"/>
</dbReference>
<dbReference type="SUPFAM" id="SSF54506">
    <property type="entry name" value="Diaminopimelate epimerase-like"/>
    <property type="match status" value="1"/>
</dbReference>
<dbReference type="NCBIfam" id="TIGR00654">
    <property type="entry name" value="PhzF_family"/>
    <property type="match status" value="1"/>
</dbReference>
<protein>
    <submittedName>
        <fullName evidence="3">PhzF family phenazine biosynthesis protein</fullName>
    </submittedName>
</protein>
<name>A0A934ILA9_9HYPH</name>
<evidence type="ECO:0000313" key="3">
    <source>
        <dbReference type="EMBL" id="MBJ3778608.1"/>
    </source>
</evidence>
<dbReference type="Proteomes" id="UP000609531">
    <property type="component" value="Unassembled WGS sequence"/>
</dbReference>
<dbReference type="Gene3D" id="3.10.310.10">
    <property type="entry name" value="Diaminopimelate Epimerase, Chain A, domain 1"/>
    <property type="match status" value="2"/>
</dbReference>
<dbReference type="EMBL" id="JAEKJA010000033">
    <property type="protein sequence ID" value="MBJ3778608.1"/>
    <property type="molecule type" value="Genomic_DNA"/>
</dbReference>
<dbReference type="PIRSF" id="PIRSF016184">
    <property type="entry name" value="PhzC_PhzF"/>
    <property type="match status" value="1"/>
</dbReference>
<sequence>MPYPYQILDVFTATPLAGNPLAVVFDADGIAPVRMQKIAQEFNLSETIFMLTPSDPAHTAAARIFTPAHELPFAGHPTVGGAVALSRRAAEALAMVTLELPGGLVRCAVTHDAAAGAAAFDAPILPSVVEGAPGMATLACALGLAEADIGFGSYRPCRATSGPGFTMVPVADVSALSRIALDRAALAEFGAGWQSVYVFAPKDAGGFQVRMFAPLGGIEEDPATGSAAVALAAVVMAAEALPDGLQSIAIAQGIEMGRPSAVTLCLEVEAGALARVELSGEAVLVAEGVFHA</sequence>
<comment type="similarity">
    <text evidence="1">Belongs to the PhzF family.</text>
</comment>